<name>A0A484GJ14_SOUCH</name>
<dbReference type="FunFam" id="1.25.10.10:FF:000036">
    <property type="entry name" value="Formin-like protein 3 isoform 1"/>
    <property type="match status" value="1"/>
</dbReference>
<dbReference type="Gene3D" id="1.20.58.2220">
    <property type="entry name" value="Formin, FH2 domain"/>
    <property type="match status" value="2"/>
</dbReference>
<dbReference type="PROSITE" id="PS51232">
    <property type="entry name" value="GBD_FH3"/>
    <property type="match status" value="1"/>
</dbReference>
<dbReference type="GO" id="GO:0051015">
    <property type="term" value="F:actin filament binding"/>
    <property type="evidence" value="ECO:0007669"/>
    <property type="project" value="TreeGrafter"/>
</dbReference>
<evidence type="ECO:0000313" key="6">
    <source>
        <dbReference type="EMBL" id="TEA35767.1"/>
    </source>
</evidence>
<dbReference type="SMART" id="SM00498">
    <property type="entry name" value="FH2"/>
    <property type="match status" value="1"/>
</dbReference>
<dbReference type="GO" id="GO:0008360">
    <property type="term" value="P:regulation of cell shape"/>
    <property type="evidence" value="ECO:0007669"/>
    <property type="project" value="TreeGrafter"/>
</dbReference>
<keyword evidence="2" id="KW-0175">Coiled coil</keyword>
<proteinExistence type="inferred from homology"/>
<dbReference type="InterPro" id="IPR011989">
    <property type="entry name" value="ARM-like"/>
</dbReference>
<dbReference type="InterPro" id="IPR016024">
    <property type="entry name" value="ARM-type_fold"/>
</dbReference>
<dbReference type="PANTHER" id="PTHR45857">
    <property type="entry name" value="FORMIN-LIKE PROTEIN"/>
    <property type="match status" value="1"/>
</dbReference>
<dbReference type="AlphaFoldDB" id="A0A484GJ14"/>
<dbReference type="PROSITE" id="PS51444">
    <property type="entry name" value="FH2"/>
    <property type="match status" value="1"/>
</dbReference>
<dbReference type="GO" id="GO:0016477">
    <property type="term" value="P:cell migration"/>
    <property type="evidence" value="ECO:0007669"/>
    <property type="project" value="TreeGrafter"/>
</dbReference>
<protein>
    <recommendedName>
        <fullName evidence="8">Formin-like protein 3</fullName>
    </recommendedName>
</protein>
<dbReference type="PANTHER" id="PTHR45857:SF3">
    <property type="entry name" value="FORMIN-LIKE PROTEIN 3"/>
    <property type="match status" value="1"/>
</dbReference>
<evidence type="ECO:0000256" key="2">
    <source>
        <dbReference type="SAM" id="Coils"/>
    </source>
</evidence>
<dbReference type="GO" id="GO:0030866">
    <property type="term" value="P:cortical actin cytoskeleton organization"/>
    <property type="evidence" value="ECO:0007669"/>
    <property type="project" value="TreeGrafter"/>
</dbReference>
<comment type="similarity">
    <text evidence="1">Belongs to the formin homology family.</text>
</comment>
<dbReference type="SUPFAM" id="SSF101447">
    <property type="entry name" value="Formin homology 2 domain (FH2 domain)"/>
    <property type="match status" value="1"/>
</dbReference>
<dbReference type="InterPro" id="IPR015425">
    <property type="entry name" value="FH2_Formin"/>
</dbReference>
<dbReference type="Proteomes" id="UP000295264">
    <property type="component" value="Unassembled WGS sequence"/>
</dbReference>
<dbReference type="SMART" id="SM01139">
    <property type="entry name" value="Drf_FH3"/>
    <property type="match status" value="1"/>
</dbReference>
<accession>A0A484GJ14</accession>
<dbReference type="Pfam" id="PF06371">
    <property type="entry name" value="Drf_GBD"/>
    <property type="match status" value="2"/>
</dbReference>
<sequence length="975" mass="111680">MNLPPDKARLLRQYDNEKKWDLICDQERFQVKNPPHTYIQKLQSFLDPSVTRKKFRRRVQESTKVLRELEISLRTNHIGWVREFLNDENKGLDVLVDYLSFAQCSVMFDFEALESGDDGAFDKLRSWSRSIEDLQPPSALSAPFTNSLARSARQSVLRYVTLPGRRALKNSRLVSQKDDVHVCILCLRAIMNYQYGFNLVMSHPHAVNEIALSLNNKNPRTKALVLELLAAVCLVRGGHEIILAAFDNFKEVCKELHRFEKLMEYFRNEDSNIDFMVACMQFINIVVHSVEDMNFRVHLQYEFTKLGLEEFLQKSRHTESEKLQVQIQAYLDNVFDVGGLLEDAETKNVALEKVEELEEHVSHLTEKLLDLENENMMRVAELEKQLLQREKELESIKETYENTSHQVHTLRRLIKEKEEAFQRRCHLEPTARDLESVGSEALARVGPEELNEGMPPSDLDLLVPAPPPEEALPLPPPPAPPLPPPPPPLPDKCPPAPPLPGAAPSVVLTVGLSAIRIKKPIKTKFRLPVFNWTALKPNQISGTVFSELDDEKILEDEATAFSLLINSCQDLDLDKFEELFKTKAQGPALDLICSKNKTAQKAASKVTLLEANRAKNLAITLRKAGRSAEEICRAIHTFDLQTLPVDFVECLMRFLPTEAEVKLLRQYERERQPLEELAAEDRFMLLFSKVERLTQRMAGMAFLGNFQDNLQMLTPIILALGNYMNSSKRGAVYGFKLQSLDLLLDTKSTDRKMTLLHFIALTVKEKYPDLANFWHELHFVEKAAAVSLENVLLDVKELGRGMELIRRECSIHDNSVLRSFLSTNEGKLDKLQRDAKTAEEAYNAVVRYFGESPKTTPPSVFFPVFVRFIRSYKEAEQENEARKKQEEVMREKQLAQEAKKLDAKTPSQRNKWQQQELIAELRRRQAKEHRPVYEGKDGTIEDIITVLKSVPFTARTAKRGSRFFCDAAHHDESNC</sequence>
<gene>
    <name evidence="6" type="ORF">DBR06_SOUSAS1110127</name>
</gene>
<feature type="compositionally biased region" description="Pro residues" evidence="3">
    <location>
        <begin position="464"/>
        <end position="497"/>
    </location>
</feature>
<feature type="coiled-coil region" evidence="2">
    <location>
        <begin position="347"/>
        <end position="420"/>
    </location>
</feature>
<dbReference type="InterPro" id="IPR010472">
    <property type="entry name" value="FH3_dom"/>
</dbReference>
<feature type="coiled-coil region" evidence="2">
    <location>
        <begin position="872"/>
        <end position="901"/>
    </location>
</feature>
<dbReference type="GO" id="GO:0005829">
    <property type="term" value="C:cytosol"/>
    <property type="evidence" value="ECO:0007669"/>
    <property type="project" value="TreeGrafter"/>
</dbReference>
<dbReference type="InterPro" id="IPR010473">
    <property type="entry name" value="GTPase-bd"/>
</dbReference>
<evidence type="ECO:0000259" key="5">
    <source>
        <dbReference type="PROSITE" id="PS51444"/>
    </source>
</evidence>
<evidence type="ECO:0000313" key="7">
    <source>
        <dbReference type="Proteomes" id="UP000295264"/>
    </source>
</evidence>
<dbReference type="FunFam" id="1.25.10.10:FF:000045">
    <property type="entry name" value="Formin-like protein 3 isoform 1"/>
    <property type="match status" value="1"/>
</dbReference>
<dbReference type="InterPro" id="IPR042201">
    <property type="entry name" value="FH2_Formin_sf"/>
</dbReference>
<evidence type="ECO:0008006" key="8">
    <source>
        <dbReference type="Google" id="ProtNLM"/>
    </source>
</evidence>
<dbReference type="SUPFAM" id="SSF48371">
    <property type="entry name" value="ARM repeat"/>
    <property type="match status" value="1"/>
</dbReference>
<evidence type="ECO:0000256" key="1">
    <source>
        <dbReference type="ARBA" id="ARBA00023449"/>
    </source>
</evidence>
<dbReference type="InterPro" id="IPR014768">
    <property type="entry name" value="GBD/FH3_dom"/>
</dbReference>
<keyword evidence="7" id="KW-1185">Reference proteome</keyword>
<feature type="region of interest" description="Disordered" evidence="3">
    <location>
        <begin position="448"/>
        <end position="497"/>
    </location>
</feature>
<evidence type="ECO:0000256" key="3">
    <source>
        <dbReference type="SAM" id="MobiDB-lite"/>
    </source>
</evidence>
<dbReference type="InterPro" id="IPR043592">
    <property type="entry name" value="FMNL_animal"/>
</dbReference>
<dbReference type="SMART" id="SM01140">
    <property type="entry name" value="Drf_GBD"/>
    <property type="match status" value="1"/>
</dbReference>
<feature type="domain" description="FH2" evidence="5">
    <location>
        <begin position="517"/>
        <end position="898"/>
    </location>
</feature>
<dbReference type="Pfam" id="PF02181">
    <property type="entry name" value="FH2"/>
    <property type="match status" value="1"/>
</dbReference>
<reference evidence="6 7" key="1">
    <citation type="journal article" date="2018" name="Genomics">
        <title>Molecular footprints of inshore aquatic adaptation in Indo-Pacific humpback dolphin (Sousa chinensis).</title>
        <authorList>
            <person name="Ming Y."/>
            <person name="Jian J."/>
            <person name="Yu F."/>
            <person name="Yu X."/>
            <person name="Wang J."/>
            <person name="Liu W."/>
        </authorList>
    </citation>
    <scope>NUCLEOTIDE SEQUENCE [LARGE SCALE GENOMIC DNA]</scope>
    <source>
        <strain evidence="6">MY-2018</strain>
        <tissue evidence="6">Skin</tissue>
    </source>
</reference>
<comment type="caution">
    <text evidence="6">The sequence shown here is derived from an EMBL/GenBank/DDBJ whole genome shotgun (WGS) entry which is preliminary data.</text>
</comment>
<dbReference type="Pfam" id="PF06367">
    <property type="entry name" value="Drf_FH3"/>
    <property type="match status" value="1"/>
</dbReference>
<feature type="domain" description="GBD/FH3" evidence="4">
    <location>
        <begin position="1"/>
        <end position="428"/>
    </location>
</feature>
<organism evidence="6 7">
    <name type="scientific">Sousa chinensis</name>
    <name type="common">Indo-pacific humpbacked dolphin</name>
    <name type="synonym">Steno chinensis</name>
    <dbReference type="NCBI Taxonomy" id="103600"/>
    <lineage>
        <taxon>Eukaryota</taxon>
        <taxon>Metazoa</taxon>
        <taxon>Chordata</taxon>
        <taxon>Craniata</taxon>
        <taxon>Vertebrata</taxon>
        <taxon>Euteleostomi</taxon>
        <taxon>Mammalia</taxon>
        <taxon>Eutheria</taxon>
        <taxon>Laurasiatheria</taxon>
        <taxon>Artiodactyla</taxon>
        <taxon>Whippomorpha</taxon>
        <taxon>Cetacea</taxon>
        <taxon>Odontoceti</taxon>
        <taxon>Delphinidae</taxon>
        <taxon>Sousa</taxon>
    </lineage>
</organism>
<dbReference type="Gene3D" id="1.25.10.10">
    <property type="entry name" value="Leucine-rich Repeat Variant"/>
    <property type="match status" value="1"/>
</dbReference>
<dbReference type="GO" id="GO:0031267">
    <property type="term" value="F:small GTPase binding"/>
    <property type="evidence" value="ECO:0007669"/>
    <property type="project" value="InterPro"/>
</dbReference>
<evidence type="ECO:0000259" key="4">
    <source>
        <dbReference type="PROSITE" id="PS51232"/>
    </source>
</evidence>
<dbReference type="EMBL" id="QWLN02007139">
    <property type="protein sequence ID" value="TEA35767.1"/>
    <property type="molecule type" value="Genomic_DNA"/>
</dbReference>